<dbReference type="EMBL" id="JAOCEK010000022">
    <property type="protein sequence ID" value="MDH1336513.1"/>
    <property type="molecule type" value="Genomic_DNA"/>
</dbReference>
<sequence length="100" mass="10914">MTAFWKFLPVLLSSDNQAANAGARLRSRSSQGQAIRDIAAAACAGWALAVSVTVVVIAVHSFEWFNAWPELQVDKKLNQQRKKMQLTFADVVSSCGNCSK</sequence>
<dbReference type="RefSeq" id="WP_280009051.1">
    <property type="nucleotide sequence ID" value="NZ_JAOCEK010000022.1"/>
</dbReference>
<feature type="transmembrane region" description="Helical" evidence="1">
    <location>
        <begin position="38"/>
        <end position="62"/>
    </location>
</feature>
<name>A0AA42TWL9_9BURK</name>
<comment type="caution">
    <text evidence="2">The sequence shown here is derived from an EMBL/GenBank/DDBJ whole genome shotgun (WGS) entry which is preliminary data.</text>
</comment>
<accession>A0AA42TWL9</accession>
<keyword evidence="1" id="KW-1133">Transmembrane helix</keyword>
<keyword evidence="1" id="KW-0472">Membrane</keyword>
<reference evidence="2" key="1">
    <citation type="submission" date="2022-09" db="EMBL/GenBank/DDBJ databases">
        <title>Intensive care unit water sources are persistently colonized with multi-drug resistant bacteria and are the site of extensive horizontal gene transfer of antibiotic resistance genes.</title>
        <authorList>
            <person name="Diorio-Toth L."/>
        </authorList>
    </citation>
    <scope>NUCLEOTIDE SEQUENCE</scope>
    <source>
        <strain evidence="2">GD03832</strain>
    </source>
</reference>
<keyword evidence="1" id="KW-0812">Transmembrane</keyword>
<evidence type="ECO:0000313" key="3">
    <source>
        <dbReference type="Proteomes" id="UP001161065"/>
    </source>
</evidence>
<evidence type="ECO:0000256" key="1">
    <source>
        <dbReference type="SAM" id="Phobius"/>
    </source>
</evidence>
<evidence type="ECO:0000313" key="2">
    <source>
        <dbReference type="EMBL" id="MDH1336513.1"/>
    </source>
</evidence>
<proteinExistence type="predicted"/>
<gene>
    <name evidence="2" type="ORF">N5D63_20425</name>
</gene>
<protein>
    <submittedName>
        <fullName evidence="2">Uncharacterized protein</fullName>
    </submittedName>
</protein>
<dbReference type="Proteomes" id="UP001161065">
    <property type="component" value="Unassembled WGS sequence"/>
</dbReference>
<organism evidence="2 3">
    <name type="scientific">Comamonas thiooxydans</name>
    <dbReference type="NCBI Taxonomy" id="363952"/>
    <lineage>
        <taxon>Bacteria</taxon>
        <taxon>Pseudomonadati</taxon>
        <taxon>Pseudomonadota</taxon>
        <taxon>Betaproteobacteria</taxon>
        <taxon>Burkholderiales</taxon>
        <taxon>Comamonadaceae</taxon>
        <taxon>Comamonas</taxon>
    </lineage>
</organism>
<dbReference type="AlphaFoldDB" id="A0AA42TWL9"/>